<reference evidence="6 7" key="1">
    <citation type="submission" date="2024-11" db="EMBL/GenBank/DDBJ databases">
        <title>The Natural Products Discovery Center: Release of the First 8490 Sequenced Strains for Exploring Actinobacteria Biosynthetic Diversity.</title>
        <authorList>
            <person name="Kalkreuter E."/>
            <person name="Kautsar S.A."/>
            <person name="Yang D."/>
            <person name="Bader C.D."/>
            <person name="Teijaro C.N."/>
            <person name="Fluegel L."/>
            <person name="Davis C.M."/>
            <person name="Simpson J.R."/>
            <person name="Lauterbach L."/>
            <person name="Steele A.D."/>
            <person name="Gui C."/>
            <person name="Meng S."/>
            <person name="Li G."/>
            <person name="Viehrig K."/>
            <person name="Ye F."/>
            <person name="Su P."/>
            <person name="Kiefer A.F."/>
            <person name="Nichols A."/>
            <person name="Cepeda A.J."/>
            <person name="Yan W."/>
            <person name="Fan B."/>
            <person name="Jiang Y."/>
            <person name="Adhikari A."/>
            <person name="Zheng C.-J."/>
            <person name="Schuster L."/>
            <person name="Cowan T.M."/>
            <person name="Smanski M.J."/>
            <person name="Chevrette M.G."/>
            <person name="De Carvalho L.P.S."/>
            <person name="Shen B."/>
        </authorList>
    </citation>
    <scope>NUCLEOTIDE SEQUENCE [LARGE SCALE GENOMIC DNA]</scope>
    <source>
        <strain evidence="6 7">NPDC077433</strain>
    </source>
</reference>
<comment type="similarity">
    <text evidence="1">Belongs to the 'phage' integrase family.</text>
</comment>
<evidence type="ECO:0000256" key="1">
    <source>
        <dbReference type="ARBA" id="ARBA00008857"/>
    </source>
</evidence>
<keyword evidence="3" id="KW-0238">DNA-binding</keyword>
<dbReference type="EMBL" id="JBJDPD010000020">
    <property type="protein sequence ID" value="MFK4001739.1"/>
    <property type="molecule type" value="Genomic_DNA"/>
</dbReference>
<dbReference type="InterPro" id="IPR010998">
    <property type="entry name" value="Integrase_recombinase_N"/>
</dbReference>
<keyword evidence="7" id="KW-1185">Reference proteome</keyword>
<evidence type="ECO:0000259" key="5">
    <source>
        <dbReference type="PROSITE" id="PS51898"/>
    </source>
</evidence>
<sequence>MAGATKYPTGVRVRGDSVQINIPIGGKRKYVTIPQPPTPKGISEAGKLRAHLKDAARWGTLTQADVDAACNVKTTLIDDDRPLFADYAQTYLDNLSSDNAGTRRKYKGILTKHWMPFFAAVPIADINAAMVRSALNSLSFNAPRTYNDALIPLRGVFDLAFLDGEIDDMPTKRIRNKKVQRDDPDPFLPAERAAILEWMRSNWTGKKEVWYLYYKWQFWTGCRPSETLAIDWSDVDWSHNTVKISKTLTGGKVSHATKTYHMRNIHINDVAKDVLLRLKQLTGHQSRVFISLHTDEPWTRDQKLSEKFADAMTGTDMRVRPAYNCRHTYATTMLNSMIEPSAAAYQMGHDIQTFKTIYAKWINTERMSKEMMKLDYSD</sequence>
<dbReference type="RefSeq" id="WP_404672320.1">
    <property type="nucleotide sequence ID" value="NZ_JBJDPD010000020.1"/>
</dbReference>
<evidence type="ECO:0000313" key="6">
    <source>
        <dbReference type="EMBL" id="MFK4001739.1"/>
    </source>
</evidence>
<dbReference type="SUPFAM" id="SSF56349">
    <property type="entry name" value="DNA breaking-rejoining enzymes"/>
    <property type="match status" value="1"/>
</dbReference>
<evidence type="ECO:0000256" key="3">
    <source>
        <dbReference type="ARBA" id="ARBA00023125"/>
    </source>
</evidence>
<dbReference type="InterPro" id="IPR013762">
    <property type="entry name" value="Integrase-like_cat_sf"/>
</dbReference>
<comment type="caution">
    <text evidence="6">The sequence shown here is derived from an EMBL/GenBank/DDBJ whole genome shotgun (WGS) entry which is preliminary data.</text>
</comment>
<organism evidence="6 7">
    <name type="scientific">Psychrobacter namhaensis</name>
    <dbReference type="NCBI Taxonomy" id="292734"/>
    <lineage>
        <taxon>Bacteria</taxon>
        <taxon>Pseudomonadati</taxon>
        <taxon>Pseudomonadota</taxon>
        <taxon>Gammaproteobacteria</taxon>
        <taxon>Moraxellales</taxon>
        <taxon>Moraxellaceae</taxon>
        <taxon>Psychrobacter</taxon>
    </lineage>
</organism>
<feature type="domain" description="Tyr recombinase" evidence="5">
    <location>
        <begin position="182"/>
        <end position="372"/>
    </location>
</feature>
<dbReference type="Pfam" id="PF00589">
    <property type="entry name" value="Phage_integrase"/>
    <property type="match status" value="1"/>
</dbReference>
<accession>A0ABW8L9Z6</accession>
<dbReference type="PROSITE" id="PS51898">
    <property type="entry name" value="TYR_RECOMBINASE"/>
    <property type="match status" value="1"/>
</dbReference>
<dbReference type="Gene3D" id="1.10.443.10">
    <property type="entry name" value="Intergrase catalytic core"/>
    <property type="match status" value="1"/>
</dbReference>
<dbReference type="PANTHER" id="PTHR30629:SF6">
    <property type="entry name" value="PROPHAGE INTEGRASE INTA-RELATED"/>
    <property type="match status" value="1"/>
</dbReference>
<keyword evidence="2" id="KW-0229">DNA integration</keyword>
<dbReference type="CDD" id="cd01189">
    <property type="entry name" value="INT_ICEBs1_C_like"/>
    <property type="match status" value="1"/>
</dbReference>
<gene>
    <name evidence="6" type="ORF">ACI2I3_10365</name>
</gene>
<proteinExistence type="inferred from homology"/>
<protein>
    <submittedName>
        <fullName evidence="6">Tyrosine-type recombinase/integrase</fullName>
    </submittedName>
</protein>
<dbReference type="Gene3D" id="1.10.150.130">
    <property type="match status" value="1"/>
</dbReference>
<dbReference type="InterPro" id="IPR050808">
    <property type="entry name" value="Phage_Integrase"/>
</dbReference>
<evidence type="ECO:0000256" key="2">
    <source>
        <dbReference type="ARBA" id="ARBA00022908"/>
    </source>
</evidence>
<dbReference type="InterPro" id="IPR011010">
    <property type="entry name" value="DNA_brk_join_enz"/>
</dbReference>
<dbReference type="InterPro" id="IPR022000">
    <property type="entry name" value="Min27-like_integrase_DNA_bind"/>
</dbReference>
<dbReference type="InterPro" id="IPR002104">
    <property type="entry name" value="Integrase_catalytic"/>
</dbReference>
<name>A0ABW8L9Z6_9GAMM</name>
<dbReference type="Pfam" id="PF12167">
    <property type="entry name" value="Arm-DNA-bind_2"/>
    <property type="match status" value="1"/>
</dbReference>
<keyword evidence="4" id="KW-0233">DNA recombination</keyword>
<dbReference type="PANTHER" id="PTHR30629">
    <property type="entry name" value="PROPHAGE INTEGRASE"/>
    <property type="match status" value="1"/>
</dbReference>
<dbReference type="Proteomes" id="UP001620234">
    <property type="component" value="Unassembled WGS sequence"/>
</dbReference>
<evidence type="ECO:0000256" key="4">
    <source>
        <dbReference type="ARBA" id="ARBA00023172"/>
    </source>
</evidence>
<evidence type="ECO:0000313" key="7">
    <source>
        <dbReference type="Proteomes" id="UP001620234"/>
    </source>
</evidence>